<reference evidence="2" key="2">
    <citation type="submission" date="2025-08" db="UniProtKB">
        <authorList>
            <consortium name="RefSeq"/>
        </authorList>
    </citation>
    <scope>IDENTIFICATION</scope>
    <source>
        <tissue evidence="2">Leaf</tissue>
    </source>
</reference>
<sequence>MDAGYNVYFANNSDIIKFNKRFIYIAARSVPSTPAELWTGRKPSLQHIRVWDCPAHVLKGKADKFESRIEVCIFIVYPKGTKGGLFYFPKEKKKLSNGVTNDSSLERILEASIDIPLHYRSGINVNRKQNGQEQLPDISLPQSSGSNVEQPQIIEQPEIVLQPALHEIVNDIPAPQGFTQKEGIDYEEFFLPVAMLKSIKILLSIAAHYDYEIWQMDIKTTFLNESLDECIYMAQPVGFIKSGNEHMLCKLKKSIYGLKQASRAWNTYFDTSIKTFGFDQCENESCVYKKWDGDKVTFLVLYVDDIFLMGNNVSMLNSVKE</sequence>
<protein>
    <submittedName>
        <fullName evidence="2">Uncharacterized protein LOC142175314</fullName>
    </submittedName>
</protein>
<name>A0AC58TL99_TOBAC</name>
<gene>
    <name evidence="2" type="primary">LOC142175314</name>
</gene>
<evidence type="ECO:0000313" key="2">
    <source>
        <dbReference type="RefSeq" id="XP_075098000.1"/>
    </source>
</evidence>
<organism evidence="1 2">
    <name type="scientific">Nicotiana tabacum</name>
    <name type="common">Common tobacco</name>
    <dbReference type="NCBI Taxonomy" id="4097"/>
    <lineage>
        <taxon>Eukaryota</taxon>
        <taxon>Viridiplantae</taxon>
        <taxon>Streptophyta</taxon>
        <taxon>Embryophyta</taxon>
        <taxon>Tracheophyta</taxon>
        <taxon>Spermatophyta</taxon>
        <taxon>Magnoliopsida</taxon>
        <taxon>eudicotyledons</taxon>
        <taxon>Gunneridae</taxon>
        <taxon>Pentapetalae</taxon>
        <taxon>asterids</taxon>
        <taxon>lamiids</taxon>
        <taxon>Solanales</taxon>
        <taxon>Solanaceae</taxon>
        <taxon>Nicotianoideae</taxon>
        <taxon>Nicotianeae</taxon>
        <taxon>Nicotiana</taxon>
    </lineage>
</organism>
<keyword evidence="1" id="KW-1185">Reference proteome</keyword>
<dbReference type="Proteomes" id="UP000790787">
    <property type="component" value="Chromosome 21"/>
</dbReference>
<proteinExistence type="predicted"/>
<dbReference type="RefSeq" id="XP_075098000.1">
    <property type="nucleotide sequence ID" value="XM_075241899.1"/>
</dbReference>
<accession>A0AC58TL99</accession>
<reference evidence="1" key="1">
    <citation type="journal article" date="2014" name="Nat. Commun.">
        <title>The tobacco genome sequence and its comparison with those of tomato and potato.</title>
        <authorList>
            <person name="Sierro N."/>
            <person name="Battey J.N."/>
            <person name="Ouadi S."/>
            <person name="Bakaher N."/>
            <person name="Bovet L."/>
            <person name="Willig A."/>
            <person name="Goepfert S."/>
            <person name="Peitsch M.C."/>
            <person name="Ivanov N.V."/>
        </authorList>
    </citation>
    <scope>NUCLEOTIDE SEQUENCE [LARGE SCALE GENOMIC DNA]</scope>
</reference>
<evidence type="ECO:0000313" key="1">
    <source>
        <dbReference type="Proteomes" id="UP000790787"/>
    </source>
</evidence>